<protein>
    <recommendedName>
        <fullName evidence="3">DUF3549 domain-containing protein</fullName>
    </recommendedName>
</protein>
<dbReference type="EMBL" id="FOBI01000003">
    <property type="protein sequence ID" value="SEK83091.1"/>
    <property type="molecule type" value="Genomic_DNA"/>
</dbReference>
<name>A0A1H7K860_9GAMM</name>
<evidence type="ECO:0000313" key="2">
    <source>
        <dbReference type="Proteomes" id="UP000199297"/>
    </source>
</evidence>
<dbReference type="RefSeq" id="WP_085284263.1">
    <property type="nucleotide sequence ID" value="NZ_FOBI01000003.1"/>
</dbReference>
<dbReference type="Pfam" id="PF12069">
    <property type="entry name" value="DUF3549"/>
    <property type="match status" value="1"/>
</dbReference>
<dbReference type="OrthoDB" id="5597089at2"/>
<dbReference type="AlphaFoldDB" id="A0A1H7K860"/>
<gene>
    <name evidence="1" type="ORF">SAMN05216262_10358</name>
</gene>
<reference evidence="2" key="1">
    <citation type="submission" date="2016-10" db="EMBL/GenBank/DDBJ databases">
        <authorList>
            <person name="Varghese N."/>
            <person name="Submissions S."/>
        </authorList>
    </citation>
    <scope>NUCLEOTIDE SEQUENCE [LARGE SCALE GENOMIC DNA]</scope>
    <source>
        <strain evidence="2">CGMCC 1.9127</strain>
    </source>
</reference>
<organism evidence="1 2">
    <name type="scientific">Colwellia chukchiensis</name>
    <dbReference type="NCBI Taxonomy" id="641665"/>
    <lineage>
        <taxon>Bacteria</taxon>
        <taxon>Pseudomonadati</taxon>
        <taxon>Pseudomonadota</taxon>
        <taxon>Gammaproteobacteria</taxon>
        <taxon>Alteromonadales</taxon>
        <taxon>Colwelliaceae</taxon>
        <taxon>Colwellia</taxon>
    </lineage>
</organism>
<dbReference type="Proteomes" id="UP000199297">
    <property type="component" value="Unassembled WGS sequence"/>
</dbReference>
<sequence>MSTAPTNTIDSISALLNLSGSQYRIYDIGRRVDHISNEQFAEIEAAQLPYPYPIQGHAMFAVVFWQNVVAAPFLWFVKLPLDEQGLLNQGARNHFIAIIIEALGEDLSVDPSEQQDALLKKNPYHFTPAQYKLAAINSAVAQSLARPASKYYQPVKEYLTGANGWHAWQNIGVQGLTDFAYRLNDDNQSDILVSALESLPEQVLVPLCTALENIALPDALAQQLATCFTTAYQAKQSVKATALLRALASSTQLTTTQTLLDDLLDKTTLSADILIIIAGRLWPILTNPPRLLRYIELLAVTSDKALFPAVFKDLVAIPTIRPLLLQAIRSPKRSSDLSQAIGTLFQP</sequence>
<accession>A0A1H7K860</accession>
<dbReference type="STRING" id="641665.GCA_002104455_02735"/>
<keyword evidence="2" id="KW-1185">Reference proteome</keyword>
<evidence type="ECO:0000313" key="1">
    <source>
        <dbReference type="EMBL" id="SEK83091.1"/>
    </source>
</evidence>
<dbReference type="InterPro" id="IPR021936">
    <property type="entry name" value="DUF3549"/>
</dbReference>
<evidence type="ECO:0008006" key="3">
    <source>
        <dbReference type="Google" id="ProtNLM"/>
    </source>
</evidence>
<proteinExistence type="predicted"/>